<evidence type="ECO:0000313" key="3">
    <source>
        <dbReference type="EMBL" id="KAF9997454.1"/>
    </source>
</evidence>
<reference evidence="3" key="1">
    <citation type="journal article" date="2020" name="Fungal Divers.">
        <title>Resolving the Mortierellaceae phylogeny through synthesis of multi-gene phylogenetics and phylogenomics.</title>
        <authorList>
            <person name="Vandepol N."/>
            <person name="Liber J."/>
            <person name="Desiro A."/>
            <person name="Na H."/>
            <person name="Kennedy M."/>
            <person name="Barry K."/>
            <person name="Grigoriev I.V."/>
            <person name="Miller A.N."/>
            <person name="O'Donnell K."/>
            <person name="Stajich J.E."/>
            <person name="Bonito G."/>
        </authorList>
    </citation>
    <scope>NUCLEOTIDE SEQUENCE</scope>
    <source>
        <strain evidence="3">NRRL 2769</strain>
    </source>
</reference>
<feature type="coiled-coil region" evidence="1">
    <location>
        <begin position="12"/>
        <end position="39"/>
    </location>
</feature>
<keyword evidence="1" id="KW-0175">Coiled coil</keyword>
<comment type="caution">
    <text evidence="3">The sequence shown here is derived from an EMBL/GenBank/DDBJ whole genome shotgun (WGS) entry which is preliminary data.</text>
</comment>
<evidence type="ECO:0000259" key="2">
    <source>
        <dbReference type="Pfam" id="PF23948"/>
    </source>
</evidence>
<proteinExistence type="predicted"/>
<organism evidence="3 4">
    <name type="scientific">Entomortierella chlamydospora</name>
    <dbReference type="NCBI Taxonomy" id="101097"/>
    <lineage>
        <taxon>Eukaryota</taxon>
        <taxon>Fungi</taxon>
        <taxon>Fungi incertae sedis</taxon>
        <taxon>Mucoromycota</taxon>
        <taxon>Mortierellomycotina</taxon>
        <taxon>Mortierellomycetes</taxon>
        <taxon>Mortierellales</taxon>
        <taxon>Mortierellaceae</taxon>
        <taxon>Entomortierella</taxon>
    </lineage>
</organism>
<gene>
    <name evidence="3" type="ORF">BGZ80_007007</name>
</gene>
<evidence type="ECO:0000256" key="1">
    <source>
        <dbReference type="SAM" id="Coils"/>
    </source>
</evidence>
<dbReference type="EMBL" id="JAAAID010003512">
    <property type="protein sequence ID" value="KAF9997454.1"/>
    <property type="molecule type" value="Genomic_DNA"/>
</dbReference>
<protein>
    <recommendedName>
        <fullName evidence="2">Arm-like repeat domain-containing protein</fullName>
    </recommendedName>
</protein>
<feature type="non-terminal residue" evidence="3">
    <location>
        <position position="398"/>
    </location>
</feature>
<dbReference type="Pfam" id="PF23948">
    <property type="entry name" value="ARM_5"/>
    <property type="match status" value="1"/>
</dbReference>
<dbReference type="Proteomes" id="UP000703661">
    <property type="component" value="Unassembled WGS sequence"/>
</dbReference>
<sequence length="398" mass="44257">MLRNLFPSRTSKLSLEEALELANKRLELARKEHDSAKVLELSNGAKSLMEDAEKIFASKKVSIANAYHEHGRLLDDLGYHDKAKKSHGKAEEWGYIHAVASHSGSSQPIGKSDIIRQSATLSAAPSVTAAVYRYSSGSDVSQLNHQDHTLHGTPAKVNSKSTPNIDVVQIPQKIFDQNITPPITKYALPEAGARITSTPQLAYCLSLLPSSMISREELDQTECDWLQAKVVDPDEQERLQTMATDLIRAFVREEIKKPGVIVEVVSLAAVLEKDDFRKLLQVFVDGINQSVLLDVHLLDGLAQLIRNSTQGYIDADDLVKILELLNARLKDTHKQSTRHAYQLALTISRVLDSMVDSQVKGLSREQLHKPLSDYLKGLEQNSDPYLIYQAAYAYQALL</sequence>
<dbReference type="InterPro" id="IPR056251">
    <property type="entry name" value="Arm_rpt_dom"/>
</dbReference>
<name>A0A9P6MFK5_9FUNG</name>
<accession>A0A9P6MFK5</accession>
<dbReference type="AlphaFoldDB" id="A0A9P6MFK5"/>
<keyword evidence="4" id="KW-1185">Reference proteome</keyword>
<evidence type="ECO:0000313" key="4">
    <source>
        <dbReference type="Proteomes" id="UP000703661"/>
    </source>
</evidence>
<feature type="domain" description="Arm-like repeat" evidence="2">
    <location>
        <begin position="226"/>
        <end position="398"/>
    </location>
</feature>